<dbReference type="EMBL" id="JAEEGB010000013">
    <property type="protein sequence ID" value="MBI6873422.1"/>
    <property type="molecule type" value="Genomic_DNA"/>
</dbReference>
<sequence length="1500" mass="174394">MPDLNRVRICNIKYNDGNNYYDDFLIKLGGKNTYIDLINGVGKTFYMQCINQPILPNSKFDEKKSINVLFNKQNKNRVFHSIMEFQLDQGSAYKYAMVGICTYAKENENKPFEEGANKSNKNFDMFRYICLYNMPNEFDIENFPLSRVDENGNKKFISKNALERNLRDLQNKGSIDYAVIINNTNWRHHEELAKLNINKSEFEEMIEINKYEGNSANYLKPFLKGKDFILITLIPIIEKSYQLRNSDDFESSESRANTLITLRKTLGELQKKEALRGKYEYVQNELVNIVPKIEGLFHSYSEKDKVIYTLSKYKKIVSYNKTLNEENTSKVSKDITNATKLLSNKNNEVDELNKEKDAYEIKKVKLKFQIFEKEHLVALNAYKNKEKNIKEIEDKRLRYECEKIYRTYLDLKEKVKVKEEAISALTKDKELIISDYNYWGCYYKKALNEEVNRKSGLYNIEKGKLEKLNDSKFKVGREISTLEADIRHLETLDKDNSENLLKLDKEIRDIKKGIVHLLKEDITKELNSNNELLNKKQEELTNLKLNLEKNNDAIINHENEIKIQEQDIENKNIRLKELLNEIDKYNGEYFNYNLIRGKYTYQDQTISKYLKGISNTIKEETRKIGEKISGLNTTIRDLENKTVVSLSDCARYQFDIISASYKSAVLGSSFLENKTLEERKALFEITELIPYGIIVDKYDFNKIISDISLRRKFNDEVVPIINSEVLHGIGEVNLENLAFTVRDKECFVDPEFSERQLLKLKKEVETLNIEQLRLNNELNSIENDYNICINFEIKYSEVEVKQKEQLTKKLEMETNNIVDTVAKAKENIKTLEKEIETTEAKLVELEQFMSKLSHIIKGLEEELSDYETLEKLSKERIKLEAAVSINKDSLEKCNIELLQKKIEEEEIDREMPEISIRVDGLNKDSIEAGKELEELSFSPTIEITIFEEDLPLSEIKSKFELYKKNVEGSISGLQMLQEAIEELNKSIDTEDKEIERKNKNKIGIKYNINYFNNAELFTGDYNSYLEELEKSINDSKIELRDLNKIERKFKTEIDNLEGTINTMCNNFKSKYTGLTYEKMNLSETNIKERLDKIDIALNSIEVEISKVQGSIKEFYDTKDALEKKDKFLMEYDNTLNRVADRNGIQFHSVEVEDYNQSLSGIKTIEGEVNRALSSLENTKLNYESTLDRIIKNLMDSELVHFKEDLENLRQSTPVSKDECTLIIDRLQGEHGYIKSLDEEKKRISTIINELKEDEEVFINQLLQKCEQVYGELLNLTHLSKININGKATSMIEVIVKPADEVIRKARMKSYINHLVNGLQNIEESERLSYLANNLKLKDLFSQFVDNINNCDVKIYKVDAIESNSKSISWAEVIGSTGQSNGMAYNIFICLISFIKKLYNPHIGDESRKFVMLDAPFSGMAASYIWEPIIKLLDENNFQVLCLGYGMPSNLLPLFDVKYYLDTEVNASGTQTVVIKKLKSEVDLDKLSYKKLVGDQISMIE</sequence>
<dbReference type="Proteomes" id="UP000622687">
    <property type="component" value="Unassembled WGS sequence"/>
</dbReference>
<dbReference type="PANTHER" id="PTHR23159:SF31">
    <property type="entry name" value="CENTROSOME-ASSOCIATED PROTEIN CEP250 ISOFORM X1"/>
    <property type="match status" value="1"/>
</dbReference>
<evidence type="ECO:0000313" key="2">
    <source>
        <dbReference type="EMBL" id="MBI6873422.1"/>
    </source>
</evidence>
<gene>
    <name evidence="2" type="ORF">I6U51_11990</name>
</gene>
<dbReference type="RefSeq" id="WP_211142841.1">
    <property type="nucleotide sequence ID" value="NZ_JAEEGB010000013.1"/>
</dbReference>
<evidence type="ECO:0000313" key="3">
    <source>
        <dbReference type="Proteomes" id="UP000622687"/>
    </source>
</evidence>
<reference evidence="2" key="1">
    <citation type="submission" date="2020-12" db="EMBL/GenBank/DDBJ databases">
        <title>Clostridium thailandense sp. nov., a novel acetogenic bacterium isolated from peat land soil in Thailand.</title>
        <authorList>
            <person name="Chaikitkaew S."/>
            <person name="Birkeland N.K."/>
        </authorList>
    </citation>
    <scope>NUCLEOTIDE SEQUENCE</scope>
    <source>
        <strain evidence="2">DSM 17425</strain>
    </source>
</reference>
<evidence type="ECO:0000256" key="1">
    <source>
        <dbReference type="SAM" id="Coils"/>
    </source>
</evidence>
<keyword evidence="1" id="KW-0175">Coiled coil</keyword>
<feature type="coiled-coil region" evidence="1">
    <location>
        <begin position="519"/>
        <end position="588"/>
    </location>
</feature>
<protein>
    <recommendedName>
        <fullName evidence="4">Chromosome segregation ATPase</fullName>
    </recommendedName>
</protein>
<feature type="coiled-coil region" evidence="1">
    <location>
        <begin position="973"/>
        <end position="1000"/>
    </location>
</feature>
<comment type="caution">
    <text evidence="2">The sequence shown here is derived from an EMBL/GenBank/DDBJ whole genome shotgun (WGS) entry which is preliminary data.</text>
</comment>
<feature type="coiled-coil region" evidence="1">
    <location>
        <begin position="757"/>
        <end position="784"/>
    </location>
</feature>
<accession>A0A934HZL3</accession>
<organism evidence="2 3">
    <name type="scientific">Clostridium aciditolerans</name>
    <dbReference type="NCBI Taxonomy" id="339861"/>
    <lineage>
        <taxon>Bacteria</taxon>
        <taxon>Bacillati</taxon>
        <taxon>Bacillota</taxon>
        <taxon>Clostridia</taxon>
        <taxon>Eubacteriales</taxon>
        <taxon>Clostridiaceae</taxon>
        <taxon>Clostridium</taxon>
    </lineage>
</organism>
<keyword evidence="3" id="KW-1185">Reference proteome</keyword>
<feature type="coiled-coil region" evidence="1">
    <location>
        <begin position="814"/>
        <end position="876"/>
    </location>
</feature>
<evidence type="ECO:0008006" key="4">
    <source>
        <dbReference type="Google" id="ProtNLM"/>
    </source>
</evidence>
<name>A0A934HZL3_9CLOT</name>
<feature type="coiled-coil region" evidence="1">
    <location>
        <begin position="1025"/>
        <end position="1059"/>
    </location>
</feature>
<feature type="coiled-coil region" evidence="1">
    <location>
        <begin position="335"/>
        <end position="428"/>
    </location>
</feature>
<dbReference type="PANTHER" id="PTHR23159">
    <property type="entry name" value="CENTROSOMAL PROTEIN 2"/>
    <property type="match status" value="1"/>
</dbReference>
<proteinExistence type="predicted"/>